<dbReference type="EMBL" id="CADCVS010000203">
    <property type="protein sequence ID" value="CAA9492427.1"/>
    <property type="molecule type" value="Genomic_DNA"/>
</dbReference>
<dbReference type="GO" id="GO:0005975">
    <property type="term" value="P:carbohydrate metabolic process"/>
    <property type="evidence" value="ECO:0007669"/>
    <property type="project" value="InterPro"/>
</dbReference>
<gene>
    <name evidence="4" type="ORF">AVDCRST_MAG30-1448</name>
</gene>
<evidence type="ECO:0000256" key="2">
    <source>
        <dbReference type="ARBA" id="ARBA00022729"/>
    </source>
</evidence>
<evidence type="ECO:0000313" key="4">
    <source>
        <dbReference type="EMBL" id="CAA9492427.1"/>
    </source>
</evidence>
<dbReference type="PROSITE" id="PS51677">
    <property type="entry name" value="NODB"/>
    <property type="match status" value="1"/>
</dbReference>
<protein>
    <recommendedName>
        <fullName evidence="3">NodB homology domain-containing protein</fullName>
    </recommendedName>
</protein>
<dbReference type="AlphaFoldDB" id="A0A6J4SF92"/>
<dbReference type="Pfam" id="PF01522">
    <property type="entry name" value="Polysacc_deac_1"/>
    <property type="match status" value="1"/>
</dbReference>
<dbReference type="GO" id="GO:0005576">
    <property type="term" value="C:extracellular region"/>
    <property type="evidence" value="ECO:0007669"/>
    <property type="project" value="UniProtKB-SubCell"/>
</dbReference>
<reference evidence="4" key="1">
    <citation type="submission" date="2020-02" db="EMBL/GenBank/DDBJ databases">
        <authorList>
            <person name="Meier V. D."/>
        </authorList>
    </citation>
    <scope>NUCLEOTIDE SEQUENCE</scope>
    <source>
        <strain evidence="4">AVDCRST_MAG30</strain>
    </source>
</reference>
<dbReference type="GO" id="GO:0016810">
    <property type="term" value="F:hydrolase activity, acting on carbon-nitrogen (but not peptide) bonds"/>
    <property type="evidence" value="ECO:0007669"/>
    <property type="project" value="InterPro"/>
</dbReference>
<dbReference type="Gene3D" id="3.20.20.370">
    <property type="entry name" value="Glycoside hydrolase/deacetylase"/>
    <property type="match status" value="1"/>
</dbReference>
<dbReference type="InterPro" id="IPR051398">
    <property type="entry name" value="Polysacch_Deacetylase"/>
</dbReference>
<feature type="domain" description="NodB homology" evidence="3">
    <location>
        <begin position="79"/>
        <end position="259"/>
    </location>
</feature>
<dbReference type="InterPro" id="IPR002509">
    <property type="entry name" value="NODB_dom"/>
</dbReference>
<dbReference type="SUPFAM" id="SSF88713">
    <property type="entry name" value="Glycoside hydrolase/deacetylase"/>
    <property type="match status" value="1"/>
</dbReference>
<dbReference type="InterPro" id="IPR011330">
    <property type="entry name" value="Glyco_hydro/deAcase_b/a-brl"/>
</dbReference>
<dbReference type="PANTHER" id="PTHR34216:SF3">
    <property type="entry name" value="POLY-BETA-1,6-N-ACETYL-D-GLUCOSAMINE N-DEACETYLASE"/>
    <property type="match status" value="1"/>
</dbReference>
<evidence type="ECO:0000259" key="3">
    <source>
        <dbReference type="PROSITE" id="PS51677"/>
    </source>
</evidence>
<keyword evidence="2" id="KW-0732">Signal</keyword>
<name>A0A6J4SF92_9ACTN</name>
<comment type="subcellular location">
    <subcellularLocation>
        <location evidence="1">Secreted</location>
    </subcellularLocation>
</comment>
<dbReference type="PANTHER" id="PTHR34216">
    <property type="match status" value="1"/>
</dbReference>
<organism evidence="4">
    <name type="scientific">uncultured Solirubrobacteraceae bacterium</name>
    <dbReference type="NCBI Taxonomy" id="1162706"/>
    <lineage>
        <taxon>Bacteria</taxon>
        <taxon>Bacillati</taxon>
        <taxon>Actinomycetota</taxon>
        <taxon>Thermoleophilia</taxon>
        <taxon>Solirubrobacterales</taxon>
        <taxon>Solirubrobacteraceae</taxon>
        <taxon>environmental samples</taxon>
    </lineage>
</organism>
<accession>A0A6J4SF92</accession>
<dbReference type="CDD" id="cd10918">
    <property type="entry name" value="CE4_NodB_like_5s_6s"/>
    <property type="match status" value="1"/>
</dbReference>
<sequence>MSAAVLAGRALDAARRRQPPFALNYHGVGERVSADPHGLVVGLDVFERHLAGLRAQGRRLVGMTDLWRRVRAGGDAAQGQGAVTIDDGLSRTLEGVLPVLERHGATATAYIPTGLIGGPHPHLPEARIADRAQLLEVAAAGVEIGAHSVTHPRLSELPYPQALDEVRRSRADLEDLLGRAVTSMAYPFGRYTAETQRAAEAAGYECACADVGSGPWRRFALPREGILPSTSPLRLRLKVMGLYEPALRLAQARNALRAR</sequence>
<evidence type="ECO:0000256" key="1">
    <source>
        <dbReference type="ARBA" id="ARBA00004613"/>
    </source>
</evidence>
<proteinExistence type="predicted"/>